<dbReference type="GO" id="GO:0016989">
    <property type="term" value="F:sigma factor antagonist activity"/>
    <property type="evidence" value="ECO:0007669"/>
    <property type="project" value="TreeGrafter"/>
</dbReference>
<dbReference type="Pfam" id="PF04773">
    <property type="entry name" value="FecR"/>
    <property type="match status" value="1"/>
</dbReference>
<dbReference type="EMBL" id="CP003178">
    <property type="protein sequence ID" value="AEW02333.1"/>
    <property type="molecule type" value="Genomic_DNA"/>
</dbReference>
<dbReference type="PANTHER" id="PTHR30273:SF2">
    <property type="entry name" value="PROTEIN FECR"/>
    <property type="match status" value="1"/>
</dbReference>
<feature type="domain" description="FecR protein" evidence="2">
    <location>
        <begin position="157"/>
        <end position="258"/>
    </location>
</feature>
<evidence type="ECO:0000259" key="3">
    <source>
        <dbReference type="Pfam" id="PF16344"/>
    </source>
</evidence>
<dbReference type="InterPro" id="IPR032508">
    <property type="entry name" value="FecR_C"/>
</dbReference>
<dbReference type="Proteomes" id="UP000005438">
    <property type="component" value="Chromosome"/>
</dbReference>
<name>G8T8X6_NIAKG</name>
<dbReference type="PATRIC" id="fig|700598.3.peg.6257"/>
<evidence type="ECO:0000259" key="2">
    <source>
        <dbReference type="Pfam" id="PF04773"/>
    </source>
</evidence>
<gene>
    <name evidence="4" type="ordered locus">Niako_6108</name>
</gene>
<sequence>MLFTVVSLCVYLLYTMSKDRTWFLIGKKLAGEASADELNELEGLLRSDPDMHYALQNITDLWNLPTPVNNDAEEAFNRHVSRLRSTTTDWDHPDEDPALQPGHTYSVTQKYSRKKMMIVSIAAAVLMVVIIYWYNSETKRAVAARPFPVVQTAEPMVVSTLNGSKSTINLPDGSKVWLNAGSKLSYNRDFGGDIREVELSGEAFFEVKPVTVPGTKQRVPFIIHTQYIDVRVLGTAFNVKAYPKDKQTETSLIHGKVEVQVHNQPEKKFLLRPNEKLVVKNSATNETTAGKADKTGSSHQPFVSLSNLTYKDTTVIETAWVQNKLIFDNELFADIAEKMERWYNVEIVFKDVKLKTEPMSGSFTTETIQQALDYMSVTTPFHYTIHGNKITIGR</sequence>
<evidence type="ECO:0000256" key="1">
    <source>
        <dbReference type="SAM" id="Phobius"/>
    </source>
</evidence>
<dbReference type="STRING" id="700598.Niako_6108"/>
<dbReference type="Gene3D" id="3.55.50.30">
    <property type="match status" value="1"/>
</dbReference>
<evidence type="ECO:0000313" key="4">
    <source>
        <dbReference type="EMBL" id="AEW02333.1"/>
    </source>
</evidence>
<dbReference type="Pfam" id="PF16344">
    <property type="entry name" value="FecR_C"/>
    <property type="match status" value="1"/>
</dbReference>
<keyword evidence="1" id="KW-0472">Membrane</keyword>
<dbReference type="PANTHER" id="PTHR30273">
    <property type="entry name" value="PERIPLASMIC SIGNAL SENSOR AND SIGMA FACTOR ACTIVATOR FECR-RELATED"/>
    <property type="match status" value="1"/>
</dbReference>
<feature type="transmembrane region" description="Helical" evidence="1">
    <location>
        <begin position="116"/>
        <end position="135"/>
    </location>
</feature>
<protein>
    <submittedName>
        <fullName evidence="4">Anti-FecI sigma factor, FecR</fullName>
    </submittedName>
</protein>
<accession>G8T8X6</accession>
<keyword evidence="1" id="KW-0812">Transmembrane</keyword>
<dbReference type="Gene3D" id="2.60.120.1440">
    <property type="match status" value="1"/>
</dbReference>
<evidence type="ECO:0000313" key="5">
    <source>
        <dbReference type="Proteomes" id="UP000005438"/>
    </source>
</evidence>
<organism evidence="4 5">
    <name type="scientific">Niastella koreensis (strain DSM 17620 / KACC 11465 / NBRC 106392 / GR20-10)</name>
    <dbReference type="NCBI Taxonomy" id="700598"/>
    <lineage>
        <taxon>Bacteria</taxon>
        <taxon>Pseudomonadati</taxon>
        <taxon>Bacteroidota</taxon>
        <taxon>Chitinophagia</taxon>
        <taxon>Chitinophagales</taxon>
        <taxon>Chitinophagaceae</taxon>
        <taxon>Niastella</taxon>
    </lineage>
</organism>
<dbReference type="InterPro" id="IPR012373">
    <property type="entry name" value="Ferrdict_sens_TM"/>
</dbReference>
<feature type="domain" description="Protein FecR C-terminal" evidence="3">
    <location>
        <begin position="324"/>
        <end position="392"/>
    </location>
</feature>
<keyword evidence="1" id="KW-1133">Transmembrane helix</keyword>
<dbReference type="AlphaFoldDB" id="G8T8X6"/>
<proteinExistence type="predicted"/>
<dbReference type="OrthoDB" id="1523735at2"/>
<dbReference type="KEGG" id="nko:Niako_6108"/>
<reference evidence="4 5" key="1">
    <citation type="submission" date="2011-12" db="EMBL/GenBank/DDBJ databases">
        <title>The complete genome of Niastella koreensis GR20-10.</title>
        <authorList>
            <consortium name="US DOE Joint Genome Institute (JGI-PGF)"/>
            <person name="Lucas S."/>
            <person name="Han J."/>
            <person name="Lapidus A."/>
            <person name="Bruce D."/>
            <person name="Goodwin L."/>
            <person name="Pitluck S."/>
            <person name="Peters L."/>
            <person name="Kyrpides N."/>
            <person name="Mavromatis K."/>
            <person name="Ivanova N."/>
            <person name="Mikhailova N."/>
            <person name="Davenport K."/>
            <person name="Saunders E."/>
            <person name="Detter J.C."/>
            <person name="Tapia R."/>
            <person name="Han C."/>
            <person name="Land M."/>
            <person name="Hauser L."/>
            <person name="Markowitz V."/>
            <person name="Cheng J.-F."/>
            <person name="Hugenholtz P."/>
            <person name="Woyke T."/>
            <person name="Wu D."/>
            <person name="Tindall B."/>
            <person name="Pomrenke H."/>
            <person name="Brambilla E."/>
            <person name="Klenk H.-P."/>
            <person name="Eisen J.A."/>
        </authorList>
    </citation>
    <scope>NUCLEOTIDE SEQUENCE [LARGE SCALE GENOMIC DNA]</scope>
    <source>
        <strain evidence="5">DSM 17620 / KACC 11465 / NBRC 106392 / GR20-10</strain>
    </source>
</reference>
<dbReference type="FunFam" id="2.60.120.1440:FF:000001">
    <property type="entry name" value="Putative anti-sigma factor"/>
    <property type="match status" value="1"/>
</dbReference>
<dbReference type="HOGENOM" id="CLU_050192_2_3_10"/>
<dbReference type="eggNOG" id="COG3712">
    <property type="taxonomic scope" value="Bacteria"/>
</dbReference>
<dbReference type="InterPro" id="IPR006860">
    <property type="entry name" value="FecR"/>
</dbReference>